<dbReference type="RefSeq" id="WP_168078270.1">
    <property type="nucleotide sequence ID" value="NZ_BAAAQJ010000007.1"/>
</dbReference>
<dbReference type="Gene3D" id="3.30.420.40">
    <property type="match status" value="2"/>
</dbReference>
<dbReference type="Proteomes" id="UP000653674">
    <property type="component" value="Unassembled WGS sequence"/>
</dbReference>
<gene>
    <name evidence="3" type="ORF">Pfl04_35650</name>
</gene>
<evidence type="ECO:0000313" key="3">
    <source>
        <dbReference type="EMBL" id="GIG75161.1"/>
    </source>
</evidence>
<evidence type="ECO:0000259" key="2">
    <source>
        <dbReference type="Pfam" id="PF18427"/>
    </source>
</evidence>
<comment type="caution">
    <text evidence="3">The sequence shown here is derived from an EMBL/GenBank/DDBJ whole genome shotgun (WGS) entry which is preliminary data.</text>
</comment>
<dbReference type="SUPFAM" id="SSF53067">
    <property type="entry name" value="Actin-like ATPase domain"/>
    <property type="match status" value="1"/>
</dbReference>
<name>A0A8J3PPL2_9ACTN</name>
<dbReference type="Gene3D" id="3.50.30.70">
    <property type="entry name" value="Swiveling domain of dehydratase reactivase alpha subunit"/>
    <property type="match status" value="1"/>
</dbReference>
<dbReference type="InterPro" id="IPR028975">
    <property type="entry name" value="DDRA_swiveling_dom_sf"/>
</dbReference>
<organism evidence="3 4">
    <name type="scientific">Planosporangium flavigriseum</name>
    <dbReference type="NCBI Taxonomy" id="373681"/>
    <lineage>
        <taxon>Bacteria</taxon>
        <taxon>Bacillati</taxon>
        <taxon>Actinomycetota</taxon>
        <taxon>Actinomycetes</taxon>
        <taxon>Micromonosporales</taxon>
        <taxon>Micromonosporaceae</taxon>
        <taxon>Planosporangium</taxon>
    </lineage>
</organism>
<keyword evidence="4" id="KW-1185">Reference proteome</keyword>
<protein>
    <submittedName>
        <fullName evidence="3">Diol dehydratase reactivation protein</fullName>
    </submittedName>
</protein>
<feature type="domain" description="DD-reactivating factor swiveling" evidence="2">
    <location>
        <begin position="95"/>
        <end position="235"/>
    </location>
</feature>
<dbReference type="InterPro" id="IPR043129">
    <property type="entry name" value="ATPase_NBD"/>
</dbReference>
<sequence>MIAGLDIGNATTEVVLVSSDGGVVAADRAPTRGAKGSPSSITAAAALVARTASRARVDVEAVHVAALRPVRTSTVRVPAPTVHTGPLRVLRRGATTASGEGFGCGTPWPVLRDAQLGDGPQVIVVPASVGFREAAARINRLVSAGLAVIGVCVESDEAVLIGSRLRQSLPVVDGVPAASAAAARLLAMEVRPPGRALQKVTDAFAMAASLGLGADSSGYLAAVAASLDGASNAVVAYGLPPVAASQDHRPWVDAGDGPVDLTDAQATNGGPYTLDLGTGPVAVGDLAAVDVAAVLRELRRGSPDAELVLATLAGEQDLVDPVACLEKLLDRPARLVTSETSAARAGALTTPGADGALVIDLGGGTVDVIGVTGAATVAGAGDLLTAVVAAALKVPKALAEYAKRGPAMRVEGPDVATTEDGTRIFLDRPAGGDTVGRLCATGPLGLVPLPTVWSPAEWRGVRRRAKAAVLGVAVHRALSALPSSERERPVLLVGGPAADEEILATLAEVLPPGTPIGRGAVAAGRVAAGAVLARDGGASGSLGHRFAVAYGLATS</sequence>
<dbReference type="Pfam" id="PF08841">
    <property type="entry name" value="DDR"/>
    <property type="match status" value="1"/>
</dbReference>
<accession>A0A8J3PPL2</accession>
<evidence type="ECO:0000313" key="4">
    <source>
        <dbReference type="Proteomes" id="UP000653674"/>
    </source>
</evidence>
<proteinExistence type="predicted"/>
<dbReference type="Pfam" id="PF18427">
    <property type="entry name" value="DDR_swiveling"/>
    <property type="match status" value="1"/>
</dbReference>
<dbReference type="InterPro" id="IPR040916">
    <property type="entry name" value="DDR_swiveling"/>
</dbReference>
<dbReference type="EMBL" id="BONU01000027">
    <property type="protein sequence ID" value="GIG75161.1"/>
    <property type="molecule type" value="Genomic_DNA"/>
</dbReference>
<feature type="domain" description="Diol dehydratase reactivase ATPase-like" evidence="1">
    <location>
        <begin position="323"/>
        <end position="521"/>
    </location>
</feature>
<evidence type="ECO:0000259" key="1">
    <source>
        <dbReference type="Pfam" id="PF08841"/>
    </source>
</evidence>
<dbReference type="SUPFAM" id="SSF82317">
    <property type="entry name" value="Swiveling domain of dehydratase reactivase alpha subunit"/>
    <property type="match status" value="1"/>
</dbReference>
<dbReference type="AlphaFoldDB" id="A0A8J3PPL2"/>
<reference evidence="3" key="1">
    <citation type="submission" date="2021-01" db="EMBL/GenBank/DDBJ databases">
        <title>Whole genome shotgun sequence of Planosporangium flavigriseum NBRC 105377.</title>
        <authorList>
            <person name="Komaki H."/>
            <person name="Tamura T."/>
        </authorList>
    </citation>
    <scope>NUCLEOTIDE SEQUENCE</scope>
    <source>
        <strain evidence="3">NBRC 105377</strain>
    </source>
</reference>
<dbReference type="InterPro" id="IPR030994">
    <property type="entry name" value="DDR_dom"/>
</dbReference>